<evidence type="ECO:0000313" key="2">
    <source>
        <dbReference type="EMBL" id="EJX03533.1"/>
    </source>
</evidence>
<name>J9GMR9_9ZZZZ</name>
<evidence type="ECO:0000256" key="1">
    <source>
        <dbReference type="SAM" id="MobiDB-lite"/>
    </source>
</evidence>
<organism evidence="2">
    <name type="scientific">gut metagenome</name>
    <dbReference type="NCBI Taxonomy" id="749906"/>
    <lineage>
        <taxon>unclassified sequences</taxon>
        <taxon>metagenomes</taxon>
        <taxon>organismal metagenomes</taxon>
    </lineage>
</organism>
<comment type="caution">
    <text evidence="2">The sequence shown here is derived from an EMBL/GenBank/DDBJ whole genome shotgun (WGS) entry which is preliminary data.</text>
</comment>
<proteinExistence type="predicted"/>
<dbReference type="EMBL" id="AMCI01002124">
    <property type="protein sequence ID" value="EJX03533.1"/>
    <property type="molecule type" value="Genomic_DNA"/>
</dbReference>
<dbReference type="AlphaFoldDB" id="J9GMR9"/>
<feature type="compositionally biased region" description="Basic and acidic residues" evidence="1">
    <location>
        <begin position="19"/>
        <end position="36"/>
    </location>
</feature>
<feature type="region of interest" description="Disordered" evidence="1">
    <location>
        <begin position="1"/>
        <end position="44"/>
    </location>
</feature>
<feature type="compositionally biased region" description="Polar residues" evidence="1">
    <location>
        <begin position="1"/>
        <end position="18"/>
    </location>
</feature>
<protein>
    <submittedName>
        <fullName evidence="2">Uncharacterized protein</fullName>
    </submittedName>
</protein>
<accession>J9GMR9</accession>
<reference evidence="2" key="1">
    <citation type="journal article" date="2012" name="PLoS ONE">
        <title>Gene sets for utilization of primary and secondary nutrition supplies in the distal gut of endangered iberian lynx.</title>
        <authorList>
            <person name="Alcaide M."/>
            <person name="Messina E."/>
            <person name="Richter M."/>
            <person name="Bargiela R."/>
            <person name="Peplies J."/>
            <person name="Huws S.A."/>
            <person name="Newbold C.J."/>
            <person name="Golyshin P.N."/>
            <person name="Simon M.A."/>
            <person name="Lopez G."/>
            <person name="Yakimov M.M."/>
            <person name="Ferrer M."/>
        </authorList>
    </citation>
    <scope>NUCLEOTIDE SEQUENCE</scope>
</reference>
<gene>
    <name evidence="2" type="ORF">EVA_08359</name>
</gene>
<sequence length="44" mass="4792">MTAATKGSNAGSDQIRQSKINDEDLDQQRRAAHDVHVNFSGPPK</sequence>